<evidence type="ECO:0000256" key="1">
    <source>
        <dbReference type="ARBA" id="ARBA00000707"/>
    </source>
</evidence>
<comment type="similarity">
    <text evidence="2">Belongs to the peptidase C19 family.</text>
</comment>
<keyword evidence="2" id="KW-0378">Hydrolase</keyword>
<dbReference type="InterPro" id="IPR018200">
    <property type="entry name" value="USP_CS"/>
</dbReference>
<protein>
    <recommendedName>
        <fullName evidence="2">Ubiquitin carboxyl-terminal hydrolase</fullName>
        <ecNumber evidence="2">3.4.19.12</ecNumber>
    </recommendedName>
</protein>
<dbReference type="WBParaSite" id="SMUV_0000268301-mRNA-1">
    <property type="protein sequence ID" value="SMUV_0000268301-mRNA-1"/>
    <property type="gene ID" value="SMUV_0000268301"/>
</dbReference>
<dbReference type="InterPro" id="IPR001394">
    <property type="entry name" value="Peptidase_C19_UCH"/>
</dbReference>
<dbReference type="InterPro" id="IPR050185">
    <property type="entry name" value="Ub_carboxyl-term_hydrolase"/>
</dbReference>
<dbReference type="InterPro" id="IPR008978">
    <property type="entry name" value="HSP20-like_chaperone"/>
</dbReference>
<dbReference type="PANTHER" id="PTHR21646:SF74">
    <property type="entry name" value="UBIQUITIN CARBOXYL-TERMINAL HYDROLASE 19"/>
    <property type="match status" value="1"/>
</dbReference>
<evidence type="ECO:0000259" key="3">
    <source>
        <dbReference type="PROSITE" id="PS50235"/>
    </source>
</evidence>
<dbReference type="GO" id="GO:0016579">
    <property type="term" value="P:protein deubiquitination"/>
    <property type="evidence" value="ECO:0007669"/>
    <property type="project" value="InterPro"/>
</dbReference>
<dbReference type="GO" id="GO:0004843">
    <property type="term" value="F:cysteine-type deubiquitinase activity"/>
    <property type="evidence" value="ECO:0007669"/>
    <property type="project" value="UniProtKB-UniRule"/>
</dbReference>
<dbReference type="PANTHER" id="PTHR21646">
    <property type="entry name" value="UBIQUITIN CARBOXYL-TERMINAL HYDROLASE"/>
    <property type="match status" value="1"/>
</dbReference>
<keyword evidence="2" id="KW-0788">Thiol protease</keyword>
<sequence length="989" mass="111715">MTSLKVLNFVMNTATALFRFVEVSRLSTVAGLPCCTIKSKGYPYRCCDFSSTLFANQFSLLSDDQLLLKYGVSSDTQLIWHAELAGEIVPEECEMRSRGREFVLKKRDPAEWNSRLIQCNSFSASSYSSRRSYTSARSVSYVYSNSPSNADFRSSSQAPNYLRVNYVNGSRPSYSSNTYSQSASRYSSAMYSPTARSRSTSSLSSRSSISPVISSNSLSVPHAVSTGVPDDPILPSYQSLIANTVRPTAKVPPYEEQITLTEAGFTGLQNIGNTCFMNATLQMLVNCKELQVFFTGDYYKKDINPSNPLGFGGRLAKVFAEFMKQMWNGMNRTYEPAAVKKLIAEKAPQFANFAQHDAHEFLSFLLDGLHEDLNRVRKKAFTSTVEADGRPDVEVSNEAWQNHLLRNDSIFVDLFHGQLKSRLECPKCSRISVTFDPFVYLAVPFPKEKRSSSIYFWPAEPNSKPFKLTVRYNVDSTASEVLYAVGQLVKVKENLLRLVEVDDRSITKICNPNDKVNGFHSSTSVYVFQLLDPTECGESVVQICVVQRLIPHKKLVGACSNCQVTGEKLKTCDEHHDAYYNKECQTAHWDAEHRQQSKIGPQFNTIGEPFLISLPSSKTTYRTLKKNLELRCRVSVNVRQLSTDEQTKTTESYCKSDVLQDKNGNPETARNDIKIVKGALSESIEIFNGNTVTGTHSMFDEKESPSILGENEKCWDGSLFTICKLNSINSIYGEPLSASNNERIDLPEITYLSMNWHNVEFNKKCLTVESKNDLVYFYPFRNNKTVQELDAERTEYFEDDMTGNSSSVSNPTLHDMLSVFSETEKLKSEESWYCNKCKEHVEATKKLVLYRLPPILIVQLKRFVYTSSVFSMHRRSKNEKPVIYPLKNLDLSNFLCETAPEGQIAKYDLTGVVCHSGSSYYGHYISIGKLSSLDGKSTEIDWRVFDDSIVSRTEPSRVQSNDAYLLFYKQQGDVTKNLLAKRYGVSFED</sequence>
<dbReference type="EC" id="3.4.19.12" evidence="2"/>
<evidence type="ECO:0000313" key="5">
    <source>
        <dbReference type="WBParaSite" id="SMUV_0000268301-mRNA-1"/>
    </source>
</evidence>
<dbReference type="SUPFAM" id="SSF54001">
    <property type="entry name" value="Cysteine proteinases"/>
    <property type="match status" value="1"/>
</dbReference>
<dbReference type="Gene3D" id="3.90.70.10">
    <property type="entry name" value="Cysteine proteinases"/>
    <property type="match status" value="2"/>
</dbReference>
<dbReference type="PROSITE" id="PS00973">
    <property type="entry name" value="USP_2"/>
    <property type="match status" value="1"/>
</dbReference>
<organism evidence="4 5">
    <name type="scientific">Syphacia muris</name>
    <dbReference type="NCBI Taxonomy" id="451379"/>
    <lineage>
        <taxon>Eukaryota</taxon>
        <taxon>Metazoa</taxon>
        <taxon>Ecdysozoa</taxon>
        <taxon>Nematoda</taxon>
        <taxon>Chromadorea</taxon>
        <taxon>Rhabditida</taxon>
        <taxon>Spirurina</taxon>
        <taxon>Oxyuridomorpha</taxon>
        <taxon>Oxyuroidea</taxon>
        <taxon>Oxyuridae</taxon>
        <taxon>Syphacia</taxon>
    </lineage>
</organism>
<name>A0A0N5AEL9_9BILA</name>
<dbReference type="PROSITE" id="PS50235">
    <property type="entry name" value="USP_3"/>
    <property type="match status" value="1"/>
</dbReference>
<dbReference type="AlphaFoldDB" id="A0A0N5AEL9"/>
<dbReference type="InterPro" id="IPR028889">
    <property type="entry name" value="USP"/>
</dbReference>
<comment type="catalytic activity">
    <reaction evidence="1 2">
        <text>Thiol-dependent hydrolysis of ester, thioester, amide, peptide and isopeptide bonds formed by the C-terminal Gly of ubiquitin (a 76-residue protein attached to proteins as an intracellular targeting signal).</text>
        <dbReference type="EC" id="3.4.19.12"/>
    </reaction>
</comment>
<keyword evidence="2" id="KW-0833">Ubl conjugation pathway</keyword>
<evidence type="ECO:0000256" key="2">
    <source>
        <dbReference type="RuleBase" id="RU366025"/>
    </source>
</evidence>
<keyword evidence="2" id="KW-0645">Protease</keyword>
<dbReference type="SUPFAM" id="SSF49764">
    <property type="entry name" value="HSP20-like chaperones"/>
    <property type="match status" value="1"/>
</dbReference>
<dbReference type="GO" id="GO:0006508">
    <property type="term" value="P:proteolysis"/>
    <property type="evidence" value="ECO:0007669"/>
    <property type="project" value="UniProtKB-KW"/>
</dbReference>
<keyword evidence="4" id="KW-1185">Reference proteome</keyword>
<evidence type="ECO:0000313" key="4">
    <source>
        <dbReference type="Proteomes" id="UP000046393"/>
    </source>
</evidence>
<dbReference type="PROSITE" id="PS00972">
    <property type="entry name" value="USP_1"/>
    <property type="match status" value="1"/>
</dbReference>
<dbReference type="Proteomes" id="UP000046393">
    <property type="component" value="Unplaced"/>
</dbReference>
<dbReference type="STRING" id="451379.A0A0N5AEL9"/>
<proteinExistence type="inferred from homology"/>
<reference evidence="5" key="1">
    <citation type="submission" date="2016-04" db="UniProtKB">
        <authorList>
            <consortium name="WormBaseParasite"/>
        </authorList>
    </citation>
    <scope>IDENTIFICATION</scope>
</reference>
<accession>A0A0N5AEL9</accession>
<dbReference type="InterPro" id="IPR038765">
    <property type="entry name" value="Papain-like_cys_pep_sf"/>
</dbReference>
<feature type="domain" description="USP" evidence="3">
    <location>
        <begin position="266"/>
        <end position="971"/>
    </location>
</feature>
<dbReference type="Gene3D" id="2.60.40.790">
    <property type="match status" value="1"/>
</dbReference>
<dbReference type="Pfam" id="PF00443">
    <property type="entry name" value="UCH"/>
    <property type="match status" value="1"/>
</dbReference>